<dbReference type="PROSITE" id="PS00211">
    <property type="entry name" value="ABC_TRANSPORTER_1"/>
    <property type="match status" value="2"/>
</dbReference>
<dbReference type="PANTHER" id="PTHR43297">
    <property type="entry name" value="OLIGOPEPTIDE TRANSPORT ATP-BINDING PROTEIN APPD"/>
    <property type="match status" value="1"/>
</dbReference>
<comment type="similarity">
    <text evidence="2">Belongs to the ABC transporter superfamily.</text>
</comment>
<evidence type="ECO:0000313" key="9">
    <source>
        <dbReference type="EMBL" id="GLH96796.1"/>
    </source>
</evidence>
<dbReference type="NCBIfam" id="NF007739">
    <property type="entry name" value="PRK10419.1"/>
    <property type="match status" value="2"/>
</dbReference>
<feature type="domain" description="ABC transporter" evidence="8">
    <location>
        <begin position="8"/>
        <end position="257"/>
    </location>
</feature>
<evidence type="ECO:0000256" key="4">
    <source>
        <dbReference type="ARBA" id="ARBA00022475"/>
    </source>
</evidence>
<comment type="subcellular location">
    <subcellularLocation>
        <location evidence="1">Cell membrane</location>
        <topology evidence="1">Peripheral membrane protein</topology>
    </subcellularLocation>
</comment>
<dbReference type="InterPro" id="IPR017871">
    <property type="entry name" value="ABC_transporter-like_CS"/>
</dbReference>
<feature type="domain" description="ABC transporter" evidence="8">
    <location>
        <begin position="352"/>
        <end position="587"/>
    </location>
</feature>
<dbReference type="RefSeq" id="WP_281894074.1">
    <property type="nucleotide sequence ID" value="NZ_BSDI01000007.1"/>
</dbReference>
<dbReference type="Proteomes" id="UP001144280">
    <property type="component" value="Unassembled WGS sequence"/>
</dbReference>
<protein>
    <submittedName>
        <fullName evidence="9">Oligopeptide ABC transporter ATP-binding protein OppF</fullName>
    </submittedName>
</protein>
<gene>
    <name evidence="9" type="primary">oppD_1</name>
    <name evidence="9" type="ORF">Pa4123_20700</name>
</gene>
<dbReference type="InterPro" id="IPR003439">
    <property type="entry name" value="ABC_transporter-like_ATP-bd"/>
</dbReference>
<evidence type="ECO:0000256" key="3">
    <source>
        <dbReference type="ARBA" id="ARBA00022448"/>
    </source>
</evidence>
<dbReference type="InterPro" id="IPR050388">
    <property type="entry name" value="ABC_Ni/Peptide_Import"/>
</dbReference>
<keyword evidence="6 9" id="KW-0067">ATP-binding</keyword>
<evidence type="ECO:0000256" key="1">
    <source>
        <dbReference type="ARBA" id="ARBA00004202"/>
    </source>
</evidence>
<dbReference type="InterPro" id="IPR027417">
    <property type="entry name" value="P-loop_NTPase"/>
</dbReference>
<dbReference type="PANTHER" id="PTHR43297:SF2">
    <property type="entry name" value="DIPEPTIDE TRANSPORT ATP-BINDING PROTEIN DPPD"/>
    <property type="match status" value="1"/>
</dbReference>
<dbReference type="Pfam" id="PF00005">
    <property type="entry name" value="ABC_tran"/>
    <property type="match status" value="2"/>
</dbReference>
<dbReference type="SUPFAM" id="SSF52540">
    <property type="entry name" value="P-loop containing nucleoside triphosphate hydrolases"/>
    <property type="match status" value="2"/>
</dbReference>
<proteinExistence type="inferred from homology"/>
<evidence type="ECO:0000256" key="7">
    <source>
        <dbReference type="ARBA" id="ARBA00023136"/>
    </source>
</evidence>
<evidence type="ECO:0000259" key="8">
    <source>
        <dbReference type="PROSITE" id="PS50893"/>
    </source>
</evidence>
<dbReference type="Pfam" id="PF08352">
    <property type="entry name" value="oligo_HPY"/>
    <property type="match status" value="2"/>
</dbReference>
<dbReference type="NCBIfam" id="NF008453">
    <property type="entry name" value="PRK11308.1"/>
    <property type="match status" value="2"/>
</dbReference>
<sequence>MTAEAPLLRVAGLRTEFHTAEGVVRAVDDVSFDIAPGEILGIVGESGSGKSVTARSILGMVHEPGRVVAGQISYRGRDLRTLPPKAMRPIRGREIGLVFQDPQSALNPVMTVRDQISEALTVHGMGRAAARERALELLEQVGIPDARRRADDYPHQFSGGMRQRVVIAIALANNPSLLIADEPTTALDVTIQAQILRLLGRLRHELGVAVLMITHDMGVVAETCDRLVVMYGGRVLERGTVEDVFRAPKSPYTHDLLAAMPRLSSDSAGARRLPSIPGAPPDPAHLPPGCPFEPRCRLAVDACAEKMPSLTVFSVDHAAACHVTAGGASIPVLDSPPAPPRRRAEGDRRPILEVTDLRINVANGRRGLWGRQDPVYAVDGVSLQVHPGETLGLVGESGCGKSTLARAIVGINEPASGAITVRTGGAVQYVFQDPSASLNPRRTIRESIDEGLEAIGVPAAERYDESVRLLERVGLNARHLERLPYAFSGGQRQRVGIARALAAKPELLVLDEPVSALDVSIQAQIINLLESLRDELDLGYLFIAHDLSVVRHLSDRIAVMYLGGIVETGEVATVYGDPRHPYTAALLASSPHPDPAAKHRERIVLTGDLPSPKNPPSGCRFRTRCPIGPIVHSDRTICIEQRPALRPAPNGAHVACHFPGELRNGEA</sequence>
<evidence type="ECO:0000256" key="2">
    <source>
        <dbReference type="ARBA" id="ARBA00005417"/>
    </source>
</evidence>
<dbReference type="InterPro" id="IPR003593">
    <property type="entry name" value="AAA+_ATPase"/>
</dbReference>
<reference evidence="9" key="1">
    <citation type="submission" date="2022-12" db="EMBL/GenBank/DDBJ databases">
        <title>New Phytohabitans aurantiacus sp. RD004123 nov., an actinomycete isolated from soil.</title>
        <authorList>
            <person name="Triningsih D.W."/>
            <person name="Harunari E."/>
            <person name="Igarashi Y."/>
        </authorList>
    </citation>
    <scope>NUCLEOTIDE SEQUENCE</scope>
    <source>
        <strain evidence="9">RD004123</strain>
    </source>
</reference>
<evidence type="ECO:0000313" key="10">
    <source>
        <dbReference type="Proteomes" id="UP001144280"/>
    </source>
</evidence>
<keyword evidence="3" id="KW-0813">Transport</keyword>
<keyword evidence="4" id="KW-1003">Cell membrane</keyword>
<dbReference type="PROSITE" id="PS50893">
    <property type="entry name" value="ABC_TRANSPORTER_2"/>
    <property type="match status" value="2"/>
</dbReference>
<organism evidence="9 10">
    <name type="scientific">Phytohabitans aurantiacus</name>
    <dbReference type="NCBI Taxonomy" id="3016789"/>
    <lineage>
        <taxon>Bacteria</taxon>
        <taxon>Bacillati</taxon>
        <taxon>Actinomycetota</taxon>
        <taxon>Actinomycetes</taxon>
        <taxon>Micromonosporales</taxon>
        <taxon>Micromonosporaceae</taxon>
    </lineage>
</organism>
<dbReference type="SMART" id="SM00382">
    <property type="entry name" value="AAA"/>
    <property type="match status" value="2"/>
</dbReference>
<keyword evidence="5" id="KW-0547">Nucleotide-binding</keyword>
<dbReference type="NCBIfam" id="TIGR01727">
    <property type="entry name" value="oligo_HPY"/>
    <property type="match status" value="2"/>
</dbReference>
<dbReference type="Gene3D" id="3.40.50.300">
    <property type="entry name" value="P-loop containing nucleotide triphosphate hydrolases"/>
    <property type="match status" value="2"/>
</dbReference>
<dbReference type="GO" id="GO:0005524">
    <property type="term" value="F:ATP binding"/>
    <property type="evidence" value="ECO:0007669"/>
    <property type="project" value="UniProtKB-KW"/>
</dbReference>
<keyword evidence="10" id="KW-1185">Reference proteome</keyword>
<evidence type="ECO:0000256" key="6">
    <source>
        <dbReference type="ARBA" id="ARBA00022840"/>
    </source>
</evidence>
<name>A0ABQ5QSE2_9ACTN</name>
<dbReference type="EMBL" id="BSDI01000007">
    <property type="protein sequence ID" value="GLH96796.1"/>
    <property type="molecule type" value="Genomic_DNA"/>
</dbReference>
<comment type="caution">
    <text evidence="9">The sequence shown here is derived from an EMBL/GenBank/DDBJ whole genome shotgun (WGS) entry which is preliminary data.</text>
</comment>
<evidence type="ECO:0000256" key="5">
    <source>
        <dbReference type="ARBA" id="ARBA00022741"/>
    </source>
</evidence>
<dbReference type="CDD" id="cd03257">
    <property type="entry name" value="ABC_NikE_OppD_transporters"/>
    <property type="match status" value="2"/>
</dbReference>
<dbReference type="InterPro" id="IPR013563">
    <property type="entry name" value="Oligopep_ABC_C"/>
</dbReference>
<accession>A0ABQ5QSE2</accession>
<keyword evidence="7" id="KW-0472">Membrane</keyword>